<dbReference type="SMART" id="SM01018">
    <property type="entry name" value="B12-binding_2"/>
    <property type="match status" value="1"/>
</dbReference>
<comment type="function">
    <text evidence="18 21">Catalyzes the transfer of a methyl group from methyl-cobalamin to homocysteine, yielding enzyme-bound cob(I)alamin and methionine. Subsequently, remethylates the cofactor using methyltetrahydrofolate.</text>
</comment>
<evidence type="ECO:0000256" key="8">
    <source>
        <dbReference type="ARBA" id="ARBA00022603"/>
    </source>
</evidence>
<dbReference type="InterPro" id="IPR036589">
    <property type="entry name" value="HCY_dom_sf"/>
</dbReference>
<keyword evidence="15 21" id="KW-0862">Zinc</keyword>
<dbReference type="Gene3D" id="3.20.20.330">
    <property type="entry name" value="Homocysteine-binding-like domain"/>
    <property type="match status" value="1"/>
</dbReference>
<evidence type="ECO:0000256" key="1">
    <source>
        <dbReference type="ARBA" id="ARBA00001700"/>
    </source>
</evidence>
<evidence type="ECO:0000256" key="12">
    <source>
        <dbReference type="ARBA" id="ARBA00022691"/>
    </source>
</evidence>
<dbReference type="PIRSF" id="PIRSF000381">
    <property type="entry name" value="MetH"/>
    <property type="match status" value="1"/>
</dbReference>
<dbReference type="PROSITE" id="PS50972">
    <property type="entry name" value="PTERIN_BINDING"/>
    <property type="match status" value="1"/>
</dbReference>
<feature type="domain" description="Hcy-binding" evidence="23">
    <location>
        <begin position="1"/>
        <end position="358"/>
    </location>
</feature>
<dbReference type="SUPFAM" id="SSF52242">
    <property type="entry name" value="Cobalamin (vitamin B12)-binding domain"/>
    <property type="match status" value="1"/>
</dbReference>
<keyword evidence="12 21" id="KW-0949">S-adenosyl-L-methionine</keyword>
<dbReference type="InterPro" id="IPR011005">
    <property type="entry name" value="Dihydropteroate_synth-like_sf"/>
</dbReference>
<proteinExistence type="inferred from homology"/>
<evidence type="ECO:0000256" key="7">
    <source>
        <dbReference type="ARBA" id="ARBA00013998"/>
    </source>
</evidence>
<dbReference type="PROSITE" id="PS51332">
    <property type="entry name" value="B12_BINDING"/>
    <property type="match status" value="1"/>
</dbReference>
<dbReference type="Pfam" id="PF02607">
    <property type="entry name" value="B12-binding_2"/>
    <property type="match status" value="1"/>
</dbReference>
<keyword evidence="11 21" id="KW-0808">Transferase</keyword>
<comment type="similarity">
    <text evidence="5">Belongs to the vitamin-B12 dependent methionine synthase family.</text>
</comment>
<dbReference type="InterPro" id="IPR004223">
    <property type="entry name" value="VitB12-dep_Met_synth_activ_dom"/>
</dbReference>
<dbReference type="InterPro" id="IPR003726">
    <property type="entry name" value="HCY_dom"/>
</dbReference>
<protein>
    <recommendedName>
        <fullName evidence="7 20">Methionine synthase</fullName>
        <ecNumber evidence="6 20">2.1.1.13</ecNumber>
    </recommendedName>
    <alternativeName>
        <fullName evidence="19 21">5-methyltetrahydrofolate--homocysteine methyltransferase</fullName>
    </alternativeName>
</protein>
<comment type="domain">
    <text evidence="21">Modular enzyme with four functionally distinct domains. The isolated Hcy-binding domain catalyzes methyl transfer from free methylcobalamin to homocysteine. The Hcy-binding domain in association with the pterin-binding domain catalyzes the methylation of cob(I)alamin by methyltetrahydrofolate and the methylation of homocysteine. The B12-binding domain binds the cofactor. The AdoMet activation domain binds S-adenosyl-L-methionine. Under aerobic conditions cob(I)alamin can be converted to inactive cob(II)alamin. Reductive methylation by S-adenosyl-L-methionine and flavodoxin regenerates methylcobalamin.</text>
</comment>
<dbReference type="PROSITE" id="PS51337">
    <property type="entry name" value="B12_BINDING_NTER"/>
    <property type="match status" value="1"/>
</dbReference>
<evidence type="ECO:0000256" key="4">
    <source>
        <dbReference type="ARBA" id="ARBA00005178"/>
    </source>
</evidence>
<dbReference type="Gene3D" id="3.40.50.280">
    <property type="entry name" value="Cobalamin-binding domain"/>
    <property type="match status" value="1"/>
</dbReference>
<evidence type="ECO:0000256" key="16">
    <source>
        <dbReference type="ARBA" id="ARBA00023167"/>
    </source>
</evidence>
<dbReference type="Gene3D" id="1.10.1240.10">
    <property type="entry name" value="Methionine synthase domain"/>
    <property type="match status" value="1"/>
</dbReference>
<gene>
    <name evidence="28" type="primary">metH</name>
    <name evidence="28" type="ORF">I5M32_04255</name>
</gene>
<sequence>MDIRKELEKRILIIDGAMGTMIQQYKLTEEDFRGERFKDHPLDVKGNNDLLNITRPDVIKAVHAAYLDAGADIIETNTFSTQRISMADYGMEDLSYELSFEGARIAKEIATEYTKKNPEKPRFVAGAVGPTNRTLSMSPDVNDPGFRAISYEELEEAYYEQVRGLVDGGADLLLVETIFDTLNAKAAIFAIKRYEKELNEKLEKAQELPKNISRSVYSKEIETGQASHSPKKGRSVRLRLDIMISGTITDASGRTLSGQTVEAFLNSMRHGNLLSIGLNCALGAKDMRPHIEELSEKADMFVTAYPNAGLPNEFGEYDETASETATLVDDFMSSGFVNVIGGCCGTTPDHIRAMAEKAKKYPPRKIPEREPYMRLSGLEAVTIKPDTMFVNVGERTNVTGSPKFSKLILSGDFDTALSIARQQVEGGAQIIDVNMDEGMLDSEAAMTKFLNLIASEPDISKLPIMVDSSKWSVIEAGLKCLQGKGIVNSISLKEGEEKFKEYAHKIKQYGAATVVMAFDENGQADNLERRKEICKRSYDILVNEVNFPPQDIIFDPNILTVATGLEEHNNYAVDFINATRWIKENLPYAKVSGGVSNISFSFRGNNTVREAMHSAFLYHAIKAGLDMGIVNAGMLEVYEEIPKELLEKVEDVLLNRRPDATEILVDYAETVKNKGKVIVKDEAWRKESVQSRLAHALIKGIVDYIDIDVEEARLQYPFPIEVIEGPLMDGMNIVGDLFGAGKMFLPQVVKSARVMKKAVAILMPYIEAGKVSGASSSAGKVLMATVKGDVHDIGKNIVGVVLACNNFEVIDLGVMVPANKIIEEAKKHEVDIIGLSGLITPSLDEMVHFAKEMDREGFDIPLLIGGATTSRIHTAVKVDPHYKGAVVHVLDASRSVGVCSNLLAKETKEDYIKTLKDDYHTTRDNYNKKKVVKSFLSINDARNNRYKIDLDNYVPKAPKFTGTKVIENYPLEELVPYIDWTPFFHTWELRGSYPKIFDDKFVGIEAKKLFDDAQALLKRIVDEKLLTAKAVFGFWPANAVGDDIELSVNGNQLYVGDQSSVNTVANQPITENRSQTNQQCKAENANQPITENRSQTNQQHKVAIHTLRQQAEKAKGEPYYALSDFIAPKETGIQDYFGGFAVTTGHGCDELVAEFMKDHDDYNSIMTKALADRLAEAFAEKLHELVRKDFWGYAQDEELDKESLIKEKYQGIRPAPGYPACPDHTEKATLWQLLDAETKIGLKITESFAMYPTAAVSGFYFANPEARYFGLGKIDKDQVQDYAIRKGMDLETAERWLSPNLGY</sequence>
<comment type="cofactor">
    <cofactor evidence="3 21">
        <name>methylcob(III)alamin</name>
        <dbReference type="ChEBI" id="CHEBI:28115"/>
    </cofactor>
</comment>
<evidence type="ECO:0000256" key="2">
    <source>
        <dbReference type="ARBA" id="ARBA00001947"/>
    </source>
</evidence>
<dbReference type="RefSeq" id="WP_200584949.1">
    <property type="nucleotide sequence ID" value="NZ_JAEHFY010000005.1"/>
</dbReference>
<evidence type="ECO:0000259" key="26">
    <source>
        <dbReference type="PROSITE" id="PS51332"/>
    </source>
</evidence>
<feature type="binding site" evidence="22">
    <location>
        <position position="344"/>
    </location>
    <ligand>
        <name>Zn(2+)</name>
        <dbReference type="ChEBI" id="CHEBI:29105"/>
    </ligand>
</feature>
<dbReference type="GO" id="GO:0008705">
    <property type="term" value="F:methionine synthase activity"/>
    <property type="evidence" value="ECO:0007669"/>
    <property type="project" value="UniProtKB-EC"/>
</dbReference>
<evidence type="ECO:0000256" key="6">
    <source>
        <dbReference type="ARBA" id="ARBA00012032"/>
    </source>
</evidence>
<dbReference type="SUPFAM" id="SSF56507">
    <property type="entry name" value="Methionine synthase activation domain-like"/>
    <property type="match status" value="1"/>
</dbReference>
<keyword evidence="13 21" id="KW-0479">Metal-binding</keyword>
<dbReference type="InterPro" id="IPR033706">
    <property type="entry name" value="Met_synthase_B12-bd"/>
</dbReference>
<dbReference type="EC" id="2.1.1.13" evidence="6 20"/>
<dbReference type="InterPro" id="IPR000489">
    <property type="entry name" value="Pterin-binding_dom"/>
</dbReference>
<dbReference type="InterPro" id="IPR036594">
    <property type="entry name" value="Meth_synthase_dom"/>
</dbReference>
<dbReference type="GO" id="GO:0032259">
    <property type="term" value="P:methylation"/>
    <property type="evidence" value="ECO:0007669"/>
    <property type="project" value="UniProtKB-KW"/>
</dbReference>
<dbReference type="Proteomes" id="UP000660024">
    <property type="component" value="Unassembled WGS sequence"/>
</dbReference>
<reference evidence="28 29" key="1">
    <citation type="submission" date="2020-12" db="EMBL/GenBank/DDBJ databases">
        <title>Bacterial novel species Pedobacter sp. SD-b isolated from soil.</title>
        <authorList>
            <person name="Jung H.-Y."/>
        </authorList>
    </citation>
    <scope>NUCLEOTIDE SEQUENCE [LARGE SCALE GENOMIC DNA]</scope>
    <source>
        <strain evidence="28 29">SD-b</strain>
    </source>
</reference>
<evidence type="ECO:0000256" key="15">
    <source>
        <dbReference type="ARBA" id="ARBA00022833"/>
    </source>
</evidence>
<feature type="domain" description="B12-binding" evidence="26">
    <location>
        <begin position="778"/>
        <end position="913"/>
    </location>
</feature>
<keyword evidence="29" id="KW-1185">Reference proteome</keyword>
<dbReference type="PANTHER" id="PTHR45833:SF1">
    <property type="entry name" value="METHIONINE SYNTHASE"/>
    <property type="match status" value="1"/>
</dbReference>
<dbReference type="Gene3D" id="3.20.20.20">
    <property type="entry name" value="Dihydropteroate synthase-like"/>
    <property type="match status" value="1"/>
</dbReference>
<dbReference type="Gene3D" id="3.10.196.10">
    <property type="entry name" value="Vitamin B12-dependent methionine synthase, activation domain"/>
    <property type="match status" value="1"/>
</dbReference>
<evidence type="ECO:0000256" key="10">
    <source>
        <dbReference type="ARBA" id="ARBA00022628"/>
    </source>
</evidence>
<evidence type="ECO:0000259" key="25">
    <source>
        <dbReference type="PROSITE" id="PS50974"/>
    </source>
</evidence>
<dbReference type="InterPro" id="IPR003759">
    <property type="entry name" value="Cbl-bd_cap"/>
</dbReference>
<feature type="binding site" evidence="22">
    <location>
        <position position="280"/>
    </location>
    <ligand>
        <name>Zn(2+)</name>
        <dbReference type="ChEBI" id="CHEBI:29105"/>
    </ligand>
</feature>
<dbReference type="PROSITE" id="PS50970">
    <property type="entry name" value="HCY"/>
    <property type="match status" value="1"/>
</dbReference>
<keyword evidence="10 21" id="KW-0846">Cobalamin</keyword>
<evidence type="ECO:0000256" key="3">
    <source>
        <dbReference type="ARBA" id="ARBA00001956"/>
    </source>
</evidence>
<evidence type="ECO:0000313" key="29">
    <source>
        <dbReference type="Proteomes" id="UP000660024"/>
    </source>
</evidence>
<evidence type="ECO:0000256" key="18">
    <source>
        <dbReference type="ARBA" id="ARBA00025552"/>
    </source>
</evidence>
<keyword evidence="16 21" id="KW-0486">Methionine biosynthesis</keyword>
<comment type="pathway">
    <text evidence="4 21">Amino-acid biosynthesis; L-methionine biosynthesis via de novo pathway; L-methionine from L-homocysteine (MetH route): step 1/1.</text>
</comment>
<dbReference type="NCBIfam" id="TIGR02082">
    <property type="entry name" value="metH"/>
    <property type="match status" value="1"/>
</dbReference>
<dbReference type="PANTHER" id="PTHR45833">
    <property type="entry name" value="METHIONINE SYNTHASE"/>
    <property type="match status" value="1"/>
</dbReference>
<dbReference type="InterPro" id="IPR006158">
    <property type="entry name" value="Cobalamin-bd"/>
</dbReference>
<evidence type="ECO:0000256" key="11">
    <source>
        <dbReference type="ARBA" id="ARBA00022679"/>
    </source>
</evidence>
<organism evidence="28 29">
    <name type="scientific">Pedobacter segetis</name>
    <dbReference type="NCBI Taxonomy" id="2793069"/>
    <lineage>
        <taxon>Bacteria</taxon>
        <taxon>Pseudomonadati</taxon>
        <taxon>Bacteroidota</taxon>
        <taxon>Sphingobacteriia</taxon>
        <taxon>Sphingobacteriales</taxon>
        <taxon>Sphingobacteriaceae</taxon>
        <taxon>Pedobacter</taxon>
    </lineage>
</organism>
<evidence type="ECO:0000313" key="28">
    <source>
        <dbReference type="EMBL" id="MBK0382164.1"/>
    </source>
</evidence>
<keyword evidence="9 21" id="KW-0028">Amino-acid biosynthesis</keyword>
<keyword evidence="17 21" id="KW-0170">Cobalt</keyword>
<evidence type="ECO:0000256" key="9">
    <source>
        <dbReference type="ARBA" id="ARBA00022605"/>
    </source>
</evidence>
<dbReference type="PROSITE" id="PS50974">
    <property type="entry name" value="ADOMET_ACTIVATION"/>
    <property type="match status" value="1"/>
</dbReference>
<evidence type="ECO:0000256" key="13">
    <source>
        <dbReference type="ARBA" id="ARBA00022723"/>
    </source>
</evidence>
<feature type="domain" description="B12-binding N-terminal" evidence="27">
    <location>
        <begin position="680"/>
        <end position="774"/>
    </location>
</feature>
<dbReference type="Pfam" id="PF02310">
    <property type="entry name" value="B12-binding"/>
    <property type="match status" value="1"/>
</dbReference>
<evidence type="ECO:0000256" key="19">
    <source>
        <dbReference type="ARBA" id="ARBA00031040"/>
    </source>
</evidence>
<dbReference type="CDD" id="cd00740">
    <property type="entry name" value="MeTr"/>
    <property type="match status" value="1"/>
</dbReference>
<evidence type="ECO:0000256" key="20">
    <source>
        <dbReference type="NCBIfam" id="TIGR02082"/>
    </source>
</evidence>
<comment type="cofactor">
    <cofactor evidence="2 21 22">
        <name>Zn(2+)</name>
        <dbReference type="ChEBI" id="CHEBI:29105"/>
    </cofactor>
</comment>
<keyword evidence="14" id="KW-0677">Repeat</keyword>
<dbReference type="Pfam" id="PF02574">
    <property type="entry name" value="S-methyl_trans"/>
    <property type="match status" value="1"/>
</dbReference>
<dbReference type="InterPro" id="IPR050554">
    <property type="entry name" value="Met_Synthase/Corrinoid"/>
</dbReference>
<evidence type="ECO:0000256" key="17">
    <source>
        <dbReference type="ARBA" id="ARBA00023285"/>
    </source>
</evidence>
<dbReference type="Pfam" id="PF00809">
    <property type="entry name" value="Pterin_bind"/>
    <property type="match status" value="1"/>
</dbReference>
<dbReference type="Pfam" id="PF02965">
    <property type="entry name" value="Met_synt_B12"/>
    <property type="match status" value="1"/>
</dbReference>
<feature type="domain" description="AdoMet activation" evidence="25">
    <location>
        <begin position="929"/>
        <end position="1303"/>
    </location>
</feature>
<dbReference type="InterPro" id="IPR011822">
    <property type="entry name" value="MetH"/>
</dbReference>
<dbReference type="InterPro" id="IPR036724">
    <property type="entry name" value="Cobalamin-bd_sf"/>
</dbReference>
<evidence type="ECO:0000256" key="5">
    <source>
        <dbReference type="ARBA" id="ARBA00010398"/>
    </source>
</evidence>
<dbReference type="CDD" id="cd02069">
    <property type="entry name" value="methionine_synthase_B12_BD"/>
    <property type="match status" value="1"/>
</dbReference>
<evidence type="ECO:0000256" key="14">
    <source>
        <dbReference type="ARBA" id="ARBA00022737"/>
    </source>
</evidence>
<dbReference type="EMBL" id="JAEHFY010000005">
    <property type="protein sequence ID" value="MBK0382164.1"/>
    <property type="molecule type" value="Genomic_DNA"/>
</dbReference>
<feature type="domain" description="Pterin-binding" evidence="24">
    <location>
        <begin position="389"/>
        <end position="650"/>
    </location>
</feature>
<comment type="catalytic activity">
    <reaction evidence="1 21">
        <text>(6S)-5-methyl-5,6,7,8-tetrahydrofolate + L-homocysteine = (6S)-5,6,7,8-tetrahydrofolate + L-methionine</text>
        <dbReference type="Rhea" id="RHEA:11172"/>
        <dbReference type="ChEBI" id="CHEBI:18608"/>
        <dbReference type="ChEBI" id="CHEBI:57453"/>
        <dbReference type="ChEBI" id="CHEBI:57844"/>
        <dbReference type="ChEBI" id="CHEBI:58199"/>
        <dbReference type="EC" id="2.1.1.13"/>
    </reaction>
</comment>
<dbReference type="InterPro" id="IPR037010">
    <property type="entry name" value="VitB12-dep_Met_synth_activ_sf"/>
</dbReference>
<dbReference type="SUPFAM" id="SSF82282">
    <property type="entry name" value="Homocysteine S-methyltransferase"/>
    <property type="match status" value="1"/>
</dbReference>
<keyword evidence="8 21" id="KW-0489">Methyltransferase</keyword>
<accession>A0ABS1BIY8</accession>
<evidence type="ECO:0000259" key="27">
    <source>
        <dbReference type="PROSITE" id="PS51337"/>
    </source>
</evidence>
<feature type="binding site" evidence="22">
    <location>
        <position position="343"/>
    </location>
    <ligand>
        <name>Zn(2+)</name>
        <dbReference type="ChEBI" id="CHEBI:29105"/>
    </ligand>
</feature>
<dbReference type="SUPFAM" id="SSF51717">
    <property type="entry name" value="Dihydropteroate synthetase-like"/>
    <property type="match status" value="1"/>
</dbReference>
<dbReference type="SUPFAM" id="SSF47644">
    <property type="entry name" value="Methionine synthase domain"/>
    <property type="match status" value="1"/>
</dbReference>
<evidence type="ECO:0000259" key="23">
    <source>
        <dbReference type="PROSITE" id="PS50970"/>
    </source>
</evidence>
<evidence type="ECO:0000256" key="21">
    <source>
        <dbReference type="PIRNR" id="PIRNR000381"/>
    </source>
</evidence>
<evidence type="ECO:0000256" key="22">
    <source>
        <dbReference type="PROSITE-ProRule" id="PRU00333"/>
    </source>
</evidence>
<evidence type="ECO:0000259" key="24">
    <source>
        <dbReference type="PROSITE" id="PS50972"/>
    </source>
</evidence>
<comment type="caution">
    <text evidence="28">The sequence shown here is derived from an EMBL/GenBank/DDBJ whole genome shotgun (WGS) entry which is preliminary data.</text>
</comment>
<name>A0ABS1BIY8_9SPHI</name>